<evidence type="ECO:0000313" key="1">
    <source>
        <dbReference type="EMBL" id="SCB52549.1"/>
    </source>
</evidence>
<sequence>MPLHLVGENIDKMRGHRQAEAGKLVHLVRGIYVDANDDIDQTIRTHAVRIAKYLYPNAYLSAASAVLLGPMRDGRLFLTGRRVQRQRIRMLGPGRGDIQDTFEQNLARIFATGGSRLPTVVRKHHCPCAN</sequence>
<evidence type="ECO:0000313" key="2">
    <source>
        <dbReference type="Proteomes" id="UP000199205"/>
    </source>
</evidence>
<proteinExistence type="predicted"/>
<dbReference type="AlphaFoldDB" id="A0A1C3XK15"/>
<dbReference type="EMBL" id="FMAF01000051">
    <property type="protein sequence ID" value="SCB52549.1"/>
    <property type="molecule type" value="Genomic_DNA"/>
</dbReference>
<protein>
    <submittedName>
        <fullName evidence="1">Serine/threonine-protein kinase HipA</fullName>
    </submittedName>
</protein>
<dbReference type="GO" id="GO:0016301">
    <property type="term" value="F:kinase activity"/>
    <property type="evidence" value="ECO:0007669"/>
    <property type="project" value="UniProtKB-KW"/>
</dbReference>
<organism evidence="1 2">
    <name type="scientific">Rhizobium lusitanum</name>
    <dbReference type="NCBI Taxonomy" id="293958"/>
    <lineage>
        <taxon>Bacteria</taxon>
        <taxon>Pseudomonadati</taxon>
        <taxon>Pseudomonadota</taxon>
        <taxon>Alphaproteobacteria</taxon>
        <taxon>Hyphomicrobiales</taxon>
        <taxon>Rhizobiaceae</taxon>
        <taxon>Rhizobium/Agrobacterium group</taxon>
        <taxon>Rhizobium</taxon>
    </lineage>
</organism>
<name>A0A1C3XK15_9HYPH</name>
<accession>A0A1C3XK15</accession>
<gene>
    <name evidence="1" type="ORF">GA0061101_1513</name>
</gene>
<keyword evidence="1" id="KW-0808">Transferase</keyword>
<keyword evidence="1" id="KW-0418">Kinase</keyword>
<dbReference type="Proteomes" id="UP000199205">
    <property type="component" value="Unassembled WGS sequence"/>
</dbReference>
<reference evidence="1 2" key="1">
    <citation type="submission" date="2016-08" db="EMBL/GenBank/DDBJ databases">
        <authorList>
            <person name="Seilhamer J.J."/>
        </authorList>
    </citation>
    <scope>NUCLEOTIDE SEQUENCE [LARGE SCALE GENOMIC DNA]</scope>
    <source>
        <strain evidence="1 2">P1-7</strain>
    </source>
</reference>